<keyword evidence="1 6" id="KW-0479">Metal-binding</keyword>
<evidence type="ECO:0000256" key="4">
    <source>
        <dbReference type="ARBA" id="ARBA00023004"/>
    </source>
</evidence>
<comment type="subunit">
    <text evidence="6">Homodimer.</text>
</comment>
<dbReference type="Proteomes" id="UP000198828">
    <property type="component" value="Unassembled WGS sequence"/>
</dbReference>
<dbReference type="GO" id="GO:0016226">
    <property type="term" value="P:iron-sulfur cluster assembly"/>
    <property type="evidence" value="ECO:0007669"/>
    <property type="project" value="InterPro"/>
</dbReference>
<accession>A0A1H2WPL8</accession>
<dbReference type="SUPFAM" id="SSF52540">
    <property type="entry name" value="P-loop containing nucleoside triphosphate hydrolases"/>
    <property type="match status" value="1"/>
</dbReference>
<evidence type="ECO:0000256" key="3">
    <source>
        <dbReference type="ARBA" id="ARBA00022840"/>
    </source>
</evidence>
<dbReference type="InterPro" id="IPR033756">
    <property type="entry name" value="YlxH/NBP35"/>
</dbReference>
<dbReference type="HAMAP" id="MF_02040">
    <property type="entry name" value="Mrp_NBP35"/>
    <property type="match status" value="1"/>
</dbReference>
<keyword evidence="6" id="KW-0378">Hydrolase</keyword>
<dbReference type="GO" id="GO:0005524">
    <property type="term" value="F:ATP binding"/>
    <property type="evidence" value="ECO:0007669"/>
    <property type="project" value="UniProtKB-UniRule"/>
</dbReference>
<dbReference type="Pfam" id="PF10609">
    <property type="entry name" value="ParA"/>
    <property type="match status" value="1"/>
</dbReference>
<dbReference type="RefSeq" id="WP_093751973.1">
    <property type="nucleotide sequence ID" value="NZ_FNNG01000004.1"/>
</dbReference>
<dbReference type="OrthoDB" id="9809679at2"/>
<dbReference type="GO" id="GO:0140663">
    <property type="term" value="F:ATP-dependent FeS chaperone activity"/>
    <property type="evidence" value="ECO:0007669"/>
    <property type="project" value="InterPro"/>
</dbReference>
<evidence type="ECO:0000313" key="7">
    <source>
        <dbReference type="EMBL" id="SDW81939.1"/>
    </source>
</evidence>
<gene>
    <name evidence="7" type="ORF">SAMN05660923_01296</name>
</gene>
<dbReference type="GO" id="GO:0051539">
    <property type="term" value="F:4 iron, 4 sulfur cluster binding"/>
    <property type="evidence" value="ECO:0007669"/>
    <property type="project" value="TreeGrafter"/>
</dbReference>
<comment type="similarity">
    <text evidence="6">Belongs to the Mrp/NBP35 ATP-binding proteins family.</text>
</comment>
<organism evidence="7 8">
    <name type="scientific">Tepidimicrobium xylanilyticum</name>
    <dbReference type="NCBI Taxonomy" id="1123352"/>
    <lineage>
        <taxon>Bacteria</taxon>
        <taxon>Bacillati</taxon>
        <taxon>Bacillota</taxon>
        <taxon>Tissierellia</taxon>
        <taxon>Tissierellales</taxon>
        <taxon>Tepidimicrobiaceae</taxon>
        <taxon>Tepidimicrobium</taxon>
    </lineage>
</organism>
<name>A0A1H2WPL8_9FIRM</name>
<dbReference type="InterPro" id="IPR027417">
    <property type="entry name" value="P-loop_NTPase"/>
</dbReference>
<keyword evidence="2 6" id="KW-0547">Nucleotide-binding</keyword>
<dbReference type="FunFam" id="3.40.50.300:FF:001119">
    <property type="entry name" value="Iron-sulfur cluster carrier protein"/>
    <property type="match status" value="1"/>
</dbReference>
<dbReference type="EMBL" id="FNNG01000004">
    <property type="protein sequence ID" value="SDW81939.1"/>
    <property type="molecule type" value="Genomic_DNA"/>
</dbReference>
<dbReference type="PANTHER" id="PTHR42961">
    <property type="entry name" value="IRON-SULFUR PROTEIN NUBPL"/>
    <property type="match status" value="1"/>
</dbReference>
<evidence type="ECO:0000256" key="2">
    <source>
        <dbReference type="ARBA" id="ARBA00022741"/>
    </source>
</evidence>
<feature type="binding site" evidence="6">
    <location>
        <begin position="38"/>
        <end position="45"/>
    </location>
    <ligand>
        <name>ATP</name>
        <dbReference type="ChEBI" id="CHEBI:30616"/>
    </ligand>
</feature>
<dbReference type="GO" id="GO:0046872">
    <property type="term" value="F:metal ion binding"/>
    <property type="evidence" value="ECO:0007669"/>
    <property type="project" value="UniProtKB-KW"/>
</dbReference>
<dbReference type="InterPro" id="IPR044304">
    <property type="entry name" value="NUBPL-like"/>
</dbReference>
<reference evidence="7 8" key="1">
    <citation type="submission" date="2016-10" db="EMBL/GenBank/DDBJ databases">
        <authorList>
            <person name="de Groot N.N."/>
        </authorList>
    </citation>
    <scope>NUCLEOTIDE SEQUENCE [LARGE SCALE GENOMIC DNA]</scope>
    <source>
        <strain evidence="7 8">DSM 23310</strain>
    </source>
</reference>
<proteinExistence type="inferred from homology"/>
<evidence type="ECO:0000256" key="5">
    <source>
        <dbReference type="ARBA" id="ARBA00023014"/>
    </source>
</evidence>
<protein>
    <recommendedName>
        <fullName evidence="6">Iron-sulfur cluster carrier protein</fullName>
    </recommendedName>
</protein>
<dbReference type="CDD" id="cd02037">
    <property type="entry name" value="Mrp_NBP35"/>
    <property type="match status" value="1"/>
</dbReference>
<dbReference type="AlphaFoldDB" id="A0A1H2WPL8"/>
<dbReference type="PROSITE" id="PS01215">
    <property type="entry name" value="MRP"/>
    <property type="match status" value="1"/>
</dbReference>
<keyword evidence="3 6" id="KW-0067">ATP-binding</keyword>
<dbReference type="InterPro" id="IPR000808">
    <property type="entry name" value="Mrp-like_CS"/>
</dbReference>
<keyword evidence="4 6" id="KW-0408">Iron</keyword>
<evidence type="ECO:0000256" key="6">
    <source>
        <dbReference type="HAMAP-Rule" id="MF_02040"/>
    </source>
</evidence>
<sequence length="274" mass="30077">MADCNNCPAKDNCTSQDICTIKNNPYNFVKNIIGVMSGKGGVGKSTISALIAKDLKNKGYRVGVMDADITGPSIPRLFQIEDKRAAANEKGIIPITTKEGIKVISLNLLMEEEDKPVIWRGPILSGIVQQFWTDVLWEELDYLIIDMPPGTGDVALTVMQSIPLSGIIMVSVPQDLVSMIVAKAINMTKKLNIPILGIVENMSYVLCPDCNKRIQIFDGENTDQFLKEYGLSLIGELPMVKDIANISVNGNSELTDEVRNIFDSISNRIITTLN</sequence>
<keyword evidence="8" id="KW-1185">Reference proteome</keyword>
<comment type="function">
    <text evidence="6">Binds and transfers iron-sulfur (Fe-S) clusters to target apoproteins. Can hydrolyze ATP.</text>
</comment>
<dbReference type="InterPro" id="IPR019591">
    <property type="entry name" value="Mrp/NBP35_ATP-bd"/>
</dbReference>
<keyword evidence="5 6" id="KW-0411">Iron-sulfur</keyword>
<dbReference type="Gene3D" id="3.40.50.300">
    <property type="entry name" value="P-loop containing nucleotide triphosphate hydrolases"/>
    <property type="match status" value="1"/>
</dbReference>
<evidence type="ECO:0000256" key="1">
    <source>
        <dbReference type="ARBA" id="ARBA00022723"/>
    </source>
</evidence>
<dbReference type="PANTHER" id="PTHR42961:SF2">
    <property type="entry name" value="IRON-SULFUR PROTEIN NUBPL"/>
    <property type="match status" value="1"/>
</dbReference>
<evidence type="ECO:0000313" key="8">
    <source>
        <dbReference type="Proteomes" id="UP000198828"/>
    </source>
</evidence>
<dbReference type="GO" id="GO:0016887">
    <property type="term" value="F:ATP hydrolysis activity"/>
    <property type="evidence" value="ECO:0007669"/>
    <property type="project" value="UniProtKB-UniRule"/>
</dbReference>